<sequence length="207" mass="22163">MAGLLYKDWLLLRRQLWYYALLLGLYLALTAAGVLDASFLCGLAVLYGTLLPTTCFSYDEAVHWERYAAATPAGRRGTVDGKYLLALLLAALSGGISLFLTALMEGPESALSLAVLVCTGLALAVNAVNLPLLLLLGVSRSRAALYFVFILFFGGGMALLLLFQRGLLPPPTPGLAAALPWLVTVLCAAAYAASWCIARKIYCKKEL</sequence>
<dbReference type="EMBL" id="ADLO01000069">
    <property type="protein sequence ID" value="KGF54981.1"/>
    <property type="molecule type" value="Genomic_DNA"/>
</dbReference>
<name>A0A096B7L8_FLAPL</name>
<dbReference type="RefSeq" id="WP_024724874.1">
    <property type="nucleotide sequence ID" value="NZ_KN174163.1"/>
</dbReference>
<feature type="transmembrane region" description="Helical" evidence="1">
    <location>
        <begin position="83"/>
        <end position="104"/>
    </location>
</feature>
<comment type="caution">
    <text evidence="2">The sequence shown here is derived from an EMBL/GenBank/DDBJ whole genome shotgun (WGS) entry which is preliminary data.</text>
</comment>
<feature type="transmembrane region" description="Helical" evidence="1">
    <location>
        <begin position="16"/>
        <end position="47"/>
    </location>
</feature>
<keyword evidence="1" id="KW-0472">Membrane</keyword>
<dbReference type="Proteomes" id="UP000029585">
    <property type="component" value="Unassembled WGS sequence"/>
</dbReference>
<keyword evidence="1" id="KW-1133">Transmembrane helix</keyword>
<proteinExistence type="predicted"/>
<keyword evidence="3" id="KW-1185">Reference proteome</keyword>
<gene>
    <name evidence="2" type="ORF">HMPREF9460_02337</name>
</gene>
<keyword evidence="1" id="KW-0812">Transmembrane</keyword>
<protein>
    <recommendedName>
        <fullName evidence="4">ABC-2 transporter permease</fullName>
    </recommendedName>
</protein>
<feature type="transmembrane region" description="Helical" evidence="1">
    <location>
        <begin position="175"/>
        <end position="198"/>
    </location>
</feature>
<evidence type="ECO:0000313" key="3">
    <source>
        <dbReference type="Proteomes" id="UP000029585"/>
    </source>
</evidence>
<feature type="transmembrane region" description="Helical" evidence="1">
    <location>
        <begin position="110"/>
        <end position="136"/>
    </location>
</feature>
<evidence type="ECO:0000256" key="1">
    <source>
        <dbReference type="SAM" id="Phobius"/>
    </source>
</evidence>
<organism evidence="2 3">
    <name type="scientific">Flavonifractor plautii 1_3_50AFAA</name>
    <dbReference type="NCBI Taxonomy" id="742738"/>
    <lineage>
        <taxon>Bacteria</taxon>
        <taxon>Bacillati</taxon>
        <taxon>Bacillota</taxon>
        <taxon>Clostridia</taxon>
        <taxon>Eubacteriales</taxon>
        <taxon>Oscillospiraceae</taxon>
        <taxon>Flavonifractor</taxon>
    </lineage>
</organism>
<dbReference type="HOGENOM" id="CLU_102880_5_0_9"/>
<feature type="transmembrane region" description="Helical" evidence="1">
    <location>
        <begin position="143"/>
        <end position="163"/>
    </location>
</feature>
<dbReference type="InterPro" id="IPR025699">
    <property type="entry name" value="ABC2_memb-like"/>
</dbReference>
<evidence type="ECO:0000313" key="2">
    <source>
        <dbReference type="EMBL" id="KGF54981.1"/>
    </source>
</evidence>
<dbReference type="AlphaFoldDB" id="A0A096B7L8"/>
<dbReference type="Pfam" id="PF13346">
    <property type="entry name" value="ABC2_membrane_5"/>
    <property type="match status" value="1"/>
</dbReference>
<dbReference type="PATRIC" id="fig|742738.3.peg.2407"/>
<evidence type="ECO:0008006" key="4">
    <source>
        <dbReference type="Google" id="ProtNLM"/>
    </source>
</evidence>
<reference evidence="2 3" key="1">
    <citation type="submission" date="2011-08" db="EMBL/GenBank/DDBJ databases">
        <title>The Genome Sequence of Clostridium orbiscindens 1_3_50AFAA.</title>
        <authorList>
            <consortium name="The Broad Institute Genome Sequencing Platform"/>
            <person name="Earl A."/>
            <person name="Ward D."/>
            <person name="Feldgarden M."/>
            <person name="Gevers D."/>
            <person name="Daigneault M."/>
            <person name="Strauss J."/>
            <person name="Allen-Vercoe E."/>
            <person name="Young S.K."/>
            <person name="Zeng Q."/>
            <person name="Gargeya S."/>
            <person name="Fitzgerald M."/>
            <person name="Haas B."/>
            <person name="Abouelleil A."/>
            <person name="Alvarado L."/>
            <person name="Arachchi H.M."/>
            <person name="Berlin A."/>
            <person name="Brown A."/>
            <person name="Chapman S.B."/>
            <person name="Chen Z."/>
            <person name="Dunbar C."/>
            <person name="Freedman E."/>
            <person name="Gearin G."/>
            <person name="Gellesch M."/>
            <person name="Goldberg J."/>
            <person name="Griggs A."/>
            <person name="Gujja S."/>
            <person name="Heiman D."/>
            <person name="Howarth C."/>
            <person name="Larson L."/>
            <person name="Lui A."/>
            <person name="MacDonald P.J.P."/>
            <person name="Montmayeur A."/>
            <person name="Murphy C."/>
            <person name="Neiman D."/>
            <person name="Pearson M."/>
            <person name="Priest M."/>
            <person name="Roberts A."/>
            <person name="Saif S."/>
            <person name="Shea T."/>
            <person name="Shenoy N."/>
            <person name="Sisk P."/>
            <person name="Stolte C."/>
            <person name="Sykes S."/>
            <person name="Wortman J."/>
            <person name="Nusbaum C."/>
            <person name="Birren B."/>
        </authorList>
    </citation>
    <scope>NUCLEOTIDE SEQUENCE [LARGE SCALE GENOMIC DNA]</scope>
    <source>
        <strain evidence="2 3">1_3_50AFAA</strain>
    </source>
</reference>
<accession>A0A096B7L8</accession>